<evidence type="ECO:0000256" key="6">
    <source>
        <dbReference type="SAM" id="MobiDB-lite"/>
    </source>
</evidence>
<keyword evidence="4 7" id="KW-1133">Transmembrane helix</keyword>
<accession>A0ABQ3Y4Y6</accession>
<keyword evidence="3 7" id="KW-0812">Transmembrane</keyword>
<name>A0ABQ3Y4Y6_9ACTN</name>
<dbReference type="RefSeq" id="WP_203764685.1">
    <property type="nucleotide sequence ID" value="NZ_BAAABO010000036.1"/>
</dbReference>
<evidence type="ECO:0000256" key="5">
    <source>
        <dbReference type="ARBA" id="ARBA00023136"/>
    </source>
</evidence>
<evidence type="ECO:0000256" key="3">
    <source>
        <dbReference type="ARBA" id="ARBA00022692"/>
    </source>
</evidence>
<keyword evidence="9" id="KW-1185">Reference proteome</keyword>
<comment type="caution">
    <text evidence="8">The sequence shown here is derived from an EMBL/GenBank/DDBJ whole genome shotgun (WGS) entry which is preliminary data.</text>
</comment>
<evidence type="ECO:0000256" key="4">
    <source>
        <dbReference type="ARBA" id="ARBA00022989"/>
    </source>
</evidence>
<reference evidence="8 9" key="1">
    <citation type="submission" date="2021-01" db="EMBL/GenBank/DDBJ databases">
        <title>Whole genome shotgun sequence of Actinoplanes deccanensis NBRC 13994.</title>
        <authorList>
            <person name="Komaki H."/>
            <person name="Tamura T."/>
        </authorList>
    </citation>
    <scope>NUCLEOTIDE SEQUENCE [LARGE SCALE GENOMIC DNA]</scope>
    <source>
        <strain evidence="8 9">NBRC 13994</strain>
    </source>
</reference>
<feature type="transmembrane region" description="Helical" evidence="7">
    <location>
        <begin position="63"/>
        <end position="81"/>
    </location>
</feature>
<feature type="transmembrane region" description="Helical" evidence="7">
    <location>
        <begin position="30"/>
        <end position="51"/>
    </location>
</feature>
<evidence type="ECO:0000256" key="1">
    <source>
        <dbReference type="ARBA" id="ARBA00004651"/>
    </source>
</evidence>
<evidence type="ECO:0000256" key="2">
    <source>
        <dbReference type="ARBA" id="ARBA00022475"/>
    </source>
</evidence>
<evidence type="ECO:0000256" key="7">
    <source>
        <dbReference type="SAM" id="Phobius"/>
    </source>
</evidence>
<evidence type="ECO:0000313" key="9">
    <source>
        <dbReference type="Proteomes" id="UP000609879"/>
    </source>
</evidence>
<organism evidence="8 9">
    <name type="scientific">Paractinoplanes deccanensis</name>
    <dbReference type="NCBI Taxonomy" id="113561"/>
    <lineage>
        <taxon>Bacteria</taxon>
        <taxon>Bacillati</taxon>
        <taxon>Actinomycetota</taxon>
        <taxon>Actinomycetes</taxon>
        <taxon>Micromonosporales</taxon>
        <taxon>Micromonosporaceae</taxon>
        <taxon>Paractinoplanes</taxon>
    </lineage>
</organism>
<feature type="transmembrane region" description="Helical" evidence="7">
    <location>
        <begin position="323"/>
        <end position="343"/>
    </location>
</feature>
<sequence length="479" mass="49604">MGQAEERSAGTAAEDGPQVAHGGRWRWLRIAGVAAVLVLFAVELVLGWSSLASALRQLRTPHVGWLALAVLAEVAAMSAYAHMQGRLLSSAGVRARHIDNVKLTYAAHSLNETLPGGAAFSTRLNYQQMRRFGASPAVASWTIALSGILSACALAVVTVGSALAAGGGADWSHLAGLFVATILLILGARHVARRPQTAESLIRPPLAAVNRLRHRPATHGQDRIRDFLQQLRAARLRPAHGAAAAILAVLNWLLDALCLWLCFRAVGEHPAGPTAVLLAFCAAMAAGTITIVPGGLGIIDSALILGLLAGGVTTPAAVATVVLYRIISFGFIIGLGWLSWLTIRQSTRRAPALPSPALSTAMAIDPRGGVGLERGAPVALITGSRPRLTDAEVGMEVMMGLDLGTPTAEVGHGGAAKADPRVANQALVRQLAGSPKANAAKETASVPPGRRRGNDATAKATLGKGTGEAEGFVLPLPFP</sequence>
<keyword evidence="2" id="KW-1003">Cell membrane</keyword>
<feature type="transmembrane region" description="Helical" evidence="7">
    <location>
        <begin position="171"/>
        <end position="188"/>
    </location>
</feature>
<comment type="subcellular location">
    <subcellularLocation>
        <location evidence="1">Cell membrane</location>
        <topology evidence="1">Multi-pass membrane protein</topology>
    </subcellularLocation>
</comment>
<dbReference type="NCBIfam" id="TIGR00374">
    <property type="entry name" value="flippase-like domain"/>
    <property type="match status" value="1"/>
</dbReference>
<dbReference type="EMBL" id="BOMI01000068">
    <property type="protein sequence ID" value="GID75056.1"/>
    <property type="molecule type" value="Genomic_DNA"/>
</dbReference>
<feature type="region of interest" description="Disordered" evidence="6">
    <location>
        <begin position="432"/>
        <end position="479"/>
    </location>
</feature>
<dbReference type="InterPro" id="IPR022791">
    <property type="entry name" value="L-PG_synthase/AglD"/>
</dbReference>
<dbReference type="PANTHER" id="PTHR39087">
    <property type="entry name" value="UPF0104 MEMBRANE PROTEIN MJ1595"/>
    <property type="match status" value="1"/>
</dbReference>
<dbReference type="Proteomes" id="UP000609879">
    <property type="component" value="Unassembled WGS sequence"/>
</dbReference>
<feature type="transmembrane region" description="Helical" evidence="7">
    <location>
        <begin position="138"/>
        <end position="165"/>
    </location>
</feature>
<proteinExistence type="predicted"/>
<dbReference type="PANTHER" id="PTHR39087:SF2">
    <property type="entry name" value="UPF0104 MEMBRANE PROTEIN MJ1595"/>
    <property type="match status" value="1"/>
</dbReference>
<keyword evidence="5 7" id="KW-0472">Membrane</keyword>
<protein>
    <submittedName>
        <fullName evidence="8">Uncharacterized protein</fullName>
    </submittedName>
</protein>
<feature type="transmembrane region" description="Helical" evidence="7">
    <location>
        <begin position="298"/>
        <end position="317"/>
    </location>
</feature>
<feature type="transmembrane region" description="Helical" evidence="7">
    <location>
        <begin position="272"/>
        <end position="291"/>
    </location>
</feature>
<feature type="transmembrane region" description="Helical" evidence="7">
    <location>
        <begin position="242"/>
        <end position="266"/>
    </location>
</feature>
<evidence type="ECO:0000313" key="8">
    <source>
        <dbReference type="EMBL" id="GID75056.1"/>
    </source>
</evidence>
<dbReference type="Pfam" id="PF03706">
    <property type="entry name" value="LPG_synthase_TM"/>
    <property type="match status" value="1"/>
</dbReference>
<gene>
    <name evidence="8" type="ORF">Ade02nite_36970</name>
</gene>